<evidence type="ECO:0000313" key="2">
    <source>
        <dbReference type="Proteomes" id="UP000310506"/>
    </source>
</evidence>
<dbReference type="RefSeq" id="WP_136136687.1">
    <property type="nucleotide sequence ID" value="NZ_SDGV01000014.1"/>
</dbReference>
<reference evidence="1 2" key="1">
    <citation type="submission" date="2019-01" db="EMBL/GenBank/DDBJ databases">
        <title>Vagococcus silagei sp. nov. isolated from brewer's grain.</title>
        <authorList>
            <person name="Guu J.-R."/>
        </authorList>
    </citation>
    <scope>NUCLEOTIDE SEQUENCE [LARGE SCALE GENOMIC DNA]</scope>
    <source>
        <strain evidence="1 2">2B-2</strain>
    </source>
</reference>
<dbReference type="OrthoDB" id="596297at2"/>
<dbReference type="AlphaFoldDB" id="A0A4S3B682"/>
<gene>
    <name evidence="1" type="ORF">ESZ54_05620</name>
</gene>
<name>A0A4S3B682_9ENTE</name>
<sequence length="329" mass="38151">MSKSENIEFICMKLQGLTKLNFQVHLGRVLEEFYVYKGLTYEMPSPNGGDDKNDGWVEEEKLFYQIYAPSQLRESLPKDMKNKFSEDLEELLNKLKTGKWNGDIKQFIFLVNTFDDNLPKDSERFYDTKVEELKKKTGFEFTYKVSNLSFVKRLLWEIDDLNVFEIIKSSLNITMGNPIASMSNQTMYHFLTQLGNQIMSSTIMASTGTGYSRISTQRKIDINDLGDMREELNFIIEKLYVIEEAVAAMNKSTDTSELFENIVKFVISAYNILSRDLEGIELFDALCKEISKHCDQELIVDIPTKYLIVYVFDHCDIFKKEEVPNNANT</sequence>
<accession>A0A4S3B682</accession>
<protein>
    <submittedName>
        <fullName evidence="1">Uncharacterized protein</fullName>
    </submittedName>
</protein>
<comment type="caution">
    <text evidence="1">The sequence shown here is derived from an EMBL/GenBank/DDBJ whole genome shotgun (WGS) entry which is preliminary data.</text>
</comment>
<keyword evidence="2" id="KW-1185">Reference proteome</keyword>
<dbReference type="EMBL" id="SDGV01000014">
    <property type="protein sequence ID" value="THB61223.1"/>
    <property type="molecule type" value="Genomic_DNA"/>
</dbReference>
<dbReference type="Proteomes" id="UP000310506">
    <property type="component" value="Unassembled WGS sequence"/>
</dbReference>
<organism evidence="1 2">
    <name type="scientific">Vagococcus silagei</name>
    <dbReference type="NCBI Taxonomy" id="2508885"/>
    <lineage>
        <taxon>Bacteria</taxon>
        <taxon>Bacillati</taxon>
        <taxon>Bacillota</taxon>
        <taxon>Bacilli</taxon>
        <taxon>Lactobacillales</taxon>
        <taxon>Enterococcaceae</taxon>
        <taxon>Vagococcus</taxon>
    </lineage>
</organism>
<evidence type="ECO:0000313" key="1">
    <source>
        <dbReference type="EMBL" id="THB61223.1"/>
    </source>
</evidence>
<proteinExistence type="predicted"/>